<organism evidence="11">
    <name type="scientific">Notodromas monacha</name>
    <dbReference type="NCBI Taxonomy" id="399045"/>
    <lineage>
        <taxon>Eukaryota</taxon>
        <taxon>Metazoa</taxon>
        <taxon>Ecdysozoa</taxon>
        <taxon>Arthropoda</taxon>
        <taxon>Crustacea</taxon>
        <taxon>Oligostraca</taxon>
        <taxon>Ostracoda</taxon>
        <taxon>Podocopa</taxon>
        <taxon>Podocopida</taxon>
        <taxon>Cypridocopina</taxon>
        <taxon>Cypridoidea</taxon>
        <taxon>Cyprididae</taxon>
        <taxon>Notodromas</taxon>
    </lineage>
</organism>
<dbReference type="OrthoDB" id="10259681at2759"/>
<evidence type="ECO:0000256" key="3">
    <source>
        <dbReference type="ARBA" id="ARBA00022679"/>
    </source>
</evidence>
<keyword evidence="4 10" id="KW-0812">Transmembrane</keyword>
<evidence type="ECO:0000313" key="12">
    <source>
        <dbReference type="Proteomes" id="UP000678499"/>
    </source>
</evidence>
<keyword evidence="2 10" id="KW-0444">Lipid biosynthesis</keyword>
<dbReference type="GO" id="GO:0030148">
    <property type="term" value="P:sphingolipid biosynthetic process"/>
    <property type="evidence" value="ECO:0007669"/>
    <property type="project" value="TreeGrafter"/>
</dbReference>
<dbReference type="GO" id="GO:0019367">
    <property type="term" value="P:fatty acid elongation, saturated fatty acid"/>
    <property type="evidence" value="ECO:0007669"/>
    <property type="project" value="TreeGrafter"/>
</dbReference>
<name>A0A7R9BIX6_9CRUS</name>
<dbReference type="GO" id="GO:0034626">
    <property type="term" value="P:fatty acid elongation, polyunsaturated fatty acid"/>
    <property type="evidence" value="ECO:0007669"/>
    <property type="project" value="TreeGrafter"/>
</dbReference>
<feature type="transmembrane region" description="Helical" evidence="10">
    <location>
        <begin position="126"/>
        <end position="148"/>
    </location>
</feature>
<keyword evidence="3 10" id="KW-0808">Transferase</keyword>
<comment type="catalytic activity">
    <reaction evidence="10">
        <text>a very-long-chain acyl-CoA + malonyl-CoA + H(+) = a very-long-chain 3-oxoacyl-CoA + CO2 + CoA</text>
        <dbReference type="Rhea" id="RHEA:32727"/>
        <dbReference type="ChEBI" id="CHEBI:15378"/>
        <dbReference type="ChEBI" id="CHEBI:16526"/>
        <dbReference type="ChEBI" id="CHEBI:57287"/>
        <dbReference type="ChEBI" id="CHEBI:57384"/>
        <dbReference type="ChEBI" id="CHEBI:90725"/>
        <dbReference type="ChEBI" id="CHEBI:90736"/>
        <dbReference type="EC" id="2.3.1.199"/>
    </reaction>
</comment>
<sequence>MNVTEELMATAAAAAQCPAKPPVYLVSKFEGEFTCTAALVYVVKFWWLPWVSVALYLASVALGMRLMKARGKPFDLRNALVAWNTGLAVFSICGSLRMVALLELVYDKGMRFALMHEGYAQCRGQCMWAILFLLSKFVELGDTAFIVLRRRPVTFLHVYHHSTVLVFTYWMGSITTSGLLPQYMAINYFIHSIMYSYYACMAYGIRVPKPIAIGITCAQIAQMFYGVYVTAAFYQYTKATGMPLELRVACCVYASYALLFIRFFVNAYLRNNGRLTSAALGNNSKNNGVVTMNNNNSKKTAAAAAGEGKTNQVNGTWKVAIVNGNKKAQ</sequence>
<keyword evidence="12" id="KW-1185">Reference proteome</keyword>
<comment type="subcellular location">
    <subcellularLocation>
        <location evidence="1">Membrane</location>
        <topology evidence="1">Multi-pass membrane protein</topology>
    </subcellularLocation>
</comment>
<gene>
    <name evidence="11" type="ORF">NMOB1V02_LOCUS3109</name>
</gene>
<keyword evidence="8 10" id="KW-0472">Membrane</keyword>
<evidence type="ECO:0000256" key="2">
    <source>
        <dbReference type="ARBA" id="ARBA00022516"/>
    </source>
</evidence>
<feature type="transmembrane region" description="Helical" evidence="10">
    <location>
        <begin position="246"/>
        <end position="265"/>
    </location>
</feature>
<dbReference type="GO" id="GO:0009922">
    <property type="term" value="F:fatty acid elongase activity"/>
    <property type="evidence" value="ECO:0007669"/>
    <property type="project" value="UniProtKB-EC"/>
</dbReference>
<feature type="transmembrane region" description="Helical" evidence="10">
    <location>
        <begin position="47"/>
        <end position="67"/>
    </location>
</feature>
<feature type="transmembrane region" description="Helical" evidence="10">
    <location>
        <begin position="211"/>
        <end position="234"/>
    </location>
</feature>
<dbReference type="EC" id="2.3.1.199" evidence="10"/>
<dbReference type="GO" id="GO:0005789">
    <property type="term" value="C:endoplasmic reticulum membrane"/>
    <property type="evidence" value="ECO:0007669"/>
    <property type="project" value="TreeGrafter"/>
</dbReference>
<dbReference type="AlphaFoldDB" id="A0A7R9BIX6"/>
<dbReference type="PROSITE" id="PS01188">
    <property type="entry name" value="ELO"/>
    <property type="match status" value="1"/>
</dbReference>
<accession>A0A7R9BIX6</accession>
<evidence type="ECO:0000256" key="8">
    <source>
        <dbReference type="ARBA" id="ARBA00023136"/>
    </source>
</evidence>
<keyword evidence="7 10" id="KW-0443">Lipid metabolism</keyword>
<dbReference type="InterPro" id="IPR030457">
    <property type="entry name" value="ELO_CS"/>
</dbReference>
<evidence type="ECO:0000256" key="7">
    <source>
        <dbReference type="ARBA" id="ARBA00023098"/>
    </source>
</evidence>
<keyword evidence="6 10" id="KW-1133">Transmembrane helix</keyword>
<evidence type="ECO:0000256" key="5">
    <source>
        <dbReference type="ARBA" id="ARBA00022832"/>
    </source>
</evidence>
<dbReference type="Proteomes" id="UP000678499">
    <property type="component" value="Unassembled WGS sequence"/>
</dbReference>
<dbReference type="EMBL" id="OA882429">
    <property type="protein sequence ID" value="CAD7275310.1"/>
    <property type="molecule type" value="Genomic_DNA"/>
</dbReference>
<dbReference type="InterPro" id="IPR002076">
    <property type="entry name" value="ELO_fam"/>
</dbReference>
<dbReference type="GO" id="GO:0034625">
    <property type="term" value="P:fatty acid elongation, monounsaturated fatty acid"/>
    <property type="evidence" value="ECO:0007669"/>
    <property type="project" value="TreeGrafter"/>
</dbReference>
<evidence type="ECO:0000256" key="4">
    <source>
        <dbReference type="ARBA" id="ARBA00022692"/>
    </source>
</evidence>
<dbReference type="GO" id="GO:0042761">
    <property type="term" value="P:very long-chain fatty acid biosynthetic process"/>
    <property type="evidence" value="ECO:0007669"/>
    <property type="project" value="TreeGrafter"/>
</dbReference>
<evidence type="ECO:0000256" key="10">
    <source>
        <dbReference type="RuleBase" id="RU361115"/>
    </source>
</evidence>
<dbReference type="EMBL" id="CAJPEX010000392">
    <property type="protein sequence ID" value="CAG0915462.1"/>
    <property type="molecule type" value="Genomic_DNA"/>
</dbReference>
<comment type="similarity">
    <text evidence="10">Belongs to the ELO family.</text>
</comment>
<evidence type="ECO:0000256" key="9">
    <source>
        <dbReference type="ARBA" id="ARBA00023160"/>
    </source>
</evidence>
<keyword evidence="9 10" id="KW-0275">Fatty acid biosynthesis</keyword>
<evidence type="ECO:0000256" key="1">
    <source>
        <dbReference type="ARBA" id="ARBA00004141"/>
    </source>
</evidence>
<proteinExistence type="inferred from homology"/>
<feature type="transmembrane region" description="Helical" evidence="10">
    <location>
        <begin position="79"/>
        <end position="106"/>
    </location>
</feature>
<evidence type="ECO:0000256" key="6">
    <source>
        <dbReference type="ARBA" id="ARBA00022989"/>
    </source>
</evidence>
<dbReference type="PANTHER" id="PTHR11157">
    <property type="entry name" value="FATTY ACID ACYL TRANSFERASE-RELATED"/>
    <property type="match status" value="1"/>
</dbReference>
<evidence type="ECO:0000313" key="11">
    <source>
        <dbReference type="EMBL" id="CAD7275310.1"/>
    </source>
</evidence>
<reference evidence="11" key="1">
    <citation type="submission" date="2020-11" db="EMBL/GenBank/DDBJ databases">
        <authorList>
            <person name="Tran Van P."/>
        </authorList>
    </citation>
    <scope>NUCLEOTIDE SEQUENCE</scope>
</reference>
<protein>
    <recommendedName>
        <fullName evidence="10">Elongation of very long chain fatty acids protein</fullName>
        <ecNumber evidence="10">2.3.1.199</ecNumber>
    </recommendedName>
    <alternativeName>
        <fullName evidence="10">Very-long-chain 3-oxoacyl-CoA synthase</fullName>
    </alternativeName>
</protein>
<dbReference type="Pfam" id="PF01151">
    <property type="entry name" value="ELO"/>
    <property type="match status" value="1"/>
</dbReference>
<keyword evidence="5 10" id="KW-0276">Fatty acid metabolism</keyword>
<dbReference type="PANTHER" id="PTHR11157:SF17">
    <property type="entry name" value="ELONGATION OF VERY LONG CHAIN FATTY ACIDS PROTEIN 6"/>
    <property type="match status" value="1"/>
</dbReference>